<proteinExistence type="predicted"/>
<name>A0A7W6GA30_9HYPH</name>
<evidence type="ECO:0000313" key="2">
    <source>
        <dbReference type="EMBL" id="MBB3963490.1"/>
    </source>
</evidence>
<comment type="caution">
    <text evidence="2">The sequence shown here is derived from an EMBL/GenBank/DDBJ whole genome shotgun (WGS) entry which is preliminary data.</text>
</comment>
<keyword evidence="3" id="KW-1185">Reference proteome</keyword>
<evidence type="ECO:0000256" key="1">
    <source>
        <dbReference type="SAM" id="Coils"/>
    </source>
</evidence>
<gene>
    <name evidence="2" type="ORF">GGQ67_001115</name>
</gene>
<dbReference type="RefSeq" id="WP_183899198.1">
    <property type="nucleotide sequence ID" value="NZ_JACIDW010000002.1"/>
</dbReference>
<keyword evidence="2" id="KW-0378">Hydrolase</keyword>
<keyword evidence="2" id="KW-0645">Protease</keyword>
<keyword evidence="1" id="KW-0175">Coiled coil</keyword>
<organism evidence="2 3">
    <name type="scientific">Rhizobium metallidurans</name>
    <dbReference type="NCBI Taxonomy" id="1265931"/>
    <lineage>
        <taxon>Bacteria</taxon>
        <taxon>Pseudomonadati</taxon>
        <taxon>Pseudomonadota</taxon>
        <taxon>Alphaproteobacteria</taxon>
        <taxon>Hyphomicrobiales</taxon>
        <taxon>Rhizobiaceae</taxon>
        <taxon>Rhizobium/Agrobacterium group</taxon>
        <taxon>Rhizobium</taxon>
    </lineage>
</organism>
<feature type="coiled-coil region" evidence="1">
    <location>
        <begin position="109"/>
        <end position="150"/>
    </location>
</feature>
<protein>
    <submittedName>
        <fullName evidence="2">Regulator of protease activity HflC (Stomatin/prohibitin superfamily)</fullName>
    </submittedName>
</protein>
<dbReference type="EMBL" id="JACIDW010000002">
    <property type="protein sequence ID" value="MBB3963490.1"/>
    <property type="molecule type" value="Genomic_DNA"/>
</dbReference>
<accession>A0A7W6GA30</accession>
<dbReference type="SUPFAM" id="SSF160059">
    <property type="entry name" value="PriA/YqbF domain"/>
    <property type="match status" value="1"/>
</dbReference>
<reference evidence="2 3" key="1">
    <citation type="submission" date="2020-08" db="EMBL/GenBank/DDBJ databases">
        <title>Genomic Encyclopedia of Type Strains, Phase IV (KMG-IV): sequencing the most valuable type-strain genomes for metagenomic binning, comparative biology and taxonomic classification.</title>
        <authorList>
            <person name="Goeker M."/>
        </authorList>
    </citation>
    <scope>NUCLEOTIDE SEQUENCE [LARGE SCALE GENOMIC DNA]</scope>
    <source>
        <strain evidence="2 3">DSM 26575</strain>
    </source>
</reference>
<dbReference type="Proteomes" id="UP000582090">
    <property type="component" value="Unassembled WGS sequence"/>
</dbReference>
<dbReference type="GO" id="GO:0008233">
    <property type="term" value="F:peptidase activity"/>
    <property type="evidence" value="ECO:0007669"/>
    <property type="project" value="UniProtKB-KW"/>
</dbReference>
<sequence>MTKIQIICSSPGMRRNGIPHAASAFYENGHWTEEQLDAFRADPAFVVREADEATENTQTDADFKLKVDAEVSRQIELRSSELSKTFKKAVDDAVDAKVAKLKGEHETALEAAGKKLAAAETSVTDLQAKLATAQTANADLQGKLDAAEKASTKK</sequence>
<dbReference type="AlphaFoldDB" id="A0A7W6GA30"/>
<dbReference type="GO" id="GO:0006508">
    <property type="term" value="P:proteolysis"/>
    <property type="evidence" value="ECO:0007669"/>
    <property type="project" value="UniProtKB-KW"/>
</dbReference>
<evidence type="ECO:0000313" key="3">
    <source>
        <dbReference type="Proteomes" id="UP000582090"/>
    </source>
</evidence>